<evidence type="ECO:0000256" key="10">
    <source>
        <dbReference type="RuleBase" id="RU003960"/>
    </source>
</evidence>
<dbReference type="FunFam" id="3.40.1010.10:FF:000001">
    <property type="entry name" value="Siroheme synthase"/>
    <property type="match status" value="1"/>
</dbReference>
<dbReference type="Gene3D" id="3.30.950.10">
    <property type="entry name" value="Methyltransferase, Cobalt-precorrin-4 Transmethylase, Domain 2"/>
    <property type="match status" value="1"/>
</dbReference>
<dbReference type="NCBIfam" id="TIGR01469">
    <property type="entry name" value="cobA_cysG_Cterm"/>
    <property type="match status" value="1"/>
</dbReference>
<evidence type="ECO:0000256" key="2">
    <source>
        <dbReference type="ARBA" id="ARBA00012162"/>
    </source>
</evidence>
<dbReference type="InterPro" id="IPR003043">
    <property type="entry name" value="Uropor_MeTrfase_CS"/>
</dbReference>
<comment type="pathway">
    <text evidence="8">Porphyrin-containing compound metabolism; siroheme biosynthesis; precorrin-2 from uroporphyrinogen III: step 1/1.</text>
</comment>
<dbReference type="Pfam" id="PF00590">
    <property type="entry name" value="TP_methylase"/>
    <property type="match status" value="1"/>
</dbReference>
<feature type="domain" description="Tetrapyrrole methylase" evidence="11">
    <location>
        <begin position="7"/>
        <end position="219"/>
    </location>
</feature>
<dbReference type="InterPro" id="IPR014776">
    <property type="entry name" value="4pyrrole_Mease_sub2"/>
</dbReference>
<dbReference type="CDD" id="cd11642">
    <property type="entry name" value="SUMT"/>
    <property type="match status" value="1"/>
</dbReference>
<dbReference type="InterPro" id="IPR035996">
    <property type="entry name" value="4pyrrol_Methylase_sf"/>
</dbReference>
<accession>A0A5C5YMK4</accession>
<keyword evidence="5 10" id="KW-0808">Transferase</keyword>
<dbReference type="Gene3D" id="3.40.50.10090">
    <property type="match status" value="2"/>
</dbReference>
<evidence type="ECO:0000256" key="7">
    <source>
        <dbReference type="ARBA" id="ARBA00023244"/>
    </source>
</evidence>
<keyword evidence="3" id="KW-0169">Cobalamin biosynthesis</keyword>
<dbReference type="InterPro" id="IPR006366">
    <property type="entry name" value="CobA/CysG_C"/>
</dbReference>
<dbReference type="PROSITE" id="PS00840">
    <property type="entry name" value="SUMT_2"/>
    <property type="match status" value="1"/>
</dbReference>
<feature type="domain" description="Tetrapyrrole biosynthesis uroporphyrinogen III synthase" evidence="12">
    <location>
        <begin position="271"/>
        <end position="493"/>
    </location>
</feature>
<keyword evidence="4 10" id="KW-0489">Methyltransferase</keyword>
<comment type="similarity">
    <text evidence="1 10">Belongs to the precorrin methyltransferase family.</text>
</comment>
<dbReference type="EC" id="2.1.1.107" evidence="2"/>
<evidence type="ECO:0000256" key="3">
    <source>
        <dbReference type="ARBA" id="ARBA00022573"/>
    </source>
</evidence>
<evidence type="ECO:0000256" key="1">
    <source>
        <dbReference type="ARBA" id="ARBA00005879"/>
    </source>
</evidence>
<gene>
    <name evidence="13" type="primary">nasF</name>
    <name evidence="13" type="ORF">Pla123a_28470</name>
</gene>
<dbReference type="PROSITE" id="PS00839">
    <property type="entry name" value="SUMT_1"/>
    <property type="match status" value="1"/>
</dbReference>
<dbReference type="SUPFAM" id="SSF53790">
    <property type="entry name" value="Tetrapyrrole methylase"/>
    <property type="match status" value="1"/>
</dbReference>
<dbReference type="GO" id="GO:0004852">
    <property type="term" value="F:uroporphyrinogen-III synthase activity"/>
    <property type="evidence" value="ECO:0007669"/>
    <property type="project" value="InterPro"/>
</dbReference>
<dbReference type="InterPro" id="IPR003754">
    <property type="entry name" value="4pyrrol_synth_uPrphyn_synth"/>
</dbReference>
<sequence length="502" mass="53379">MNPQPGMVYLIGAGPGDPGLITVRGRECLERADVVLYDYLSGPRVLEWTRPGAELYCLGRHGHGKLWKQDEINAKLVECGKAGKTVARLKGGDPSIFGRLAEELDALTAAGIPFEIIPGISTAVASGAYAGVTITDRDQASCVTFLTGHEKPGKDEDSLDYAALAKLPGTLVIYMGVTTAEQWSSRLLEHGRPADTPVLLVRRCSLPDQQAFECTLGEVAGVLAPGKVRPPVVAIVGPVARRPEAMEWFSGRPLFGQTVLVTRPRHQAAPMVERLRELGSECLVQPAIKIGPPPQIENLHDAALRCGDFHWIVFSSSNGVESFMSAVYQCGGDARRLGGVKLAAIGPATVETLAEHYLTADLCPAEYRAEALAEALAPECSEKRVLLVRASRGREVLAEMLADAGTEIEQVVAYLSSDVTTPDPDIAEALNTGQVPWTTVTSSAIARSLVALFGEALRNTKLVAISPLTAGVLEELGYPAALVADEYTADGVIKAILRGCGA</sequence>
<dbReference type="InterPro" id="IPR050161">
    <property type="entry name" value="Siro_Cobalamin_biosynth"/>
</dbReference>
<protein>
    <recommendedName>
        <fullName evidence="2">uroporphyrinogen-III C-methyltransferase</fullName>
        <ecNumber evidence="2">2.1.1.107</ecNumber>
    </recommendedName>
</protein>
<dbReference type="GO" id="GO:0004851">
    <property type="term" value="F:uroporphyrin-III C-methyltransferase activity"/>
    <property type="evidence" value="ECO:0007669"/>
    <property type="project" value="UniProtKB-EC"/>
</dbReference>
<dbReference type="NCBIfam" id="NF004790">
    <property type="entry name" value="PRK06136.1"/>
    <property type="match status" value="1"/>
</dbReference>
<comment type="caution">
    <text evidence="13">The sequence shown here is derived from an EMBL/GenBank/DDBJ whole genome shotgun (WGS) entry which is preliminary data.</text>
</comment>
<dbReference type="CDD" id="cd06578">
    <property type="entry name" value="HemD"/>
    <property type="match status" value="1"/>
</dbReference>
<evidence type="ECO:0000313" key="14">
    <source>
        <dbReference type="Proteomes" id="UP000318478"/>
    </source>
</evidence>
<dbReference type="FunFam" id="3.30.950.10:FF:000001">
    <property type="entry name" value="Siroheme synthase"/>
    <property type="match status" value="1"/>
</dbReference>
<evidence type="ECO:0000256" key="4">
    <source>
        <dbReference type="ARBA" id="ARBA00022603"/>
    </source>
</evidence>
<dbReference type="PANTHER" id="PTHR45790:SF3">
    <property type="entry name" value="S-ADENOSYL-L-METHIONINE-DEPENDENT UROPORPHYRINOGEN III METHYLTRANSFERASE, CHLOROPLASTIC"/>
    <property type="match status" value="1"/>
</dbReference>
<evidence type="ECO:0000313" key="13">
    <source>
        <dbReference type="EMBL" id="TWT76060.1"/>
    </source>
</evidence>
<evidence type="ECO:0000259" key="11">
    <source>
        <dbReference type="Pfam" id="PF00590"/>
    </source>
</evidence>
<dbReference type="RefSeq" id="WP_231956466.1">
    <property type="nucleotide sequence ID" value="NZ_SJPO01000006.1"/>
</dbReference>
<evidence type="ECO:0000256" key="9">
    <source>
        <dbReference type="ARBA" id="ARBA00060548"/>
    </source>
</evidence>
<evidence type="ECO:0000256" key="5">
    <source>
        <dbReference type="ARBA" id="ARBA00022679"/>
    </source>
</evidence>
<evidence type="ECO:0000259" key="12">
    <source>
        <dbReference type="Pfam" id="PF02602"/>
    </source>
</evidence>
<keyword evidence="7" id="KW-0627">Porphyrin biosynthesis</keyword>
<dbReference type="PANTHER" id="PTHR45790">
    <property type="entry name" value="SIROHEME SYNTHASE-RELATED"/>
    <property type="match status" value="1"/>
</dbReference>
<dbReference type="GO" id="GO:0032259">
    <property type="term" value="P:methylation"/>
    <property type="evidence" value="ECO:0007669"/>
    <property type="project" value="UniProtKB-KW"/>
</dbReference>
<organism evidence="13 14">
    <name type="scientific">Posidoniimonas polymericola</name>
    <dbReference type="NCBI Taxonomy" id="2528002"/>
    <lineage>
        <taxon>Bacteria</taxon>
        <taxon>Pseudomonadati</taxon>
        <taxon>Planctomycetota</taxon>
        <taxon>Planctomycetia</taxon>
        <taxon>Pirellulales</taxon>
        <taxon>Lacipirellulaceae</taxon>
        <taxon>Posidoniimonas</taxon>
    </lineage>
</organism>
<evidence type="ECO:0000256" key="8">
    <source>
        <dbReference type="ARBA" id="ARBA00025705"/>
    </source>
</evidence>
<dbReference type="InterPro" id="IPR000878">
    <property type="entry name" value="4pyrrol_Mease"/>
</dbReference>
<dbReference type="EMBL" id="SJPO01000006">
    <property type="protein sequence ID" value="TWT76060.1"/>
    <property type="molecule type" value="Genomic_DNA"/>
</dbReference>
<dbReference type="SUPFAM" id="SSF69618">
    <property type="entry name" value="HemD-like"/>
    <property type="match status" value="1"/>
</dbReference>
<comment type="pathway">
    <text evidence="9">Cofactor biosynthesis; adenosylcobalamin biosynthesis; precorrin-2 from uroporphyrinogen III: step 1/1.</text>
</comment>
<dbReference type="InterPro" id="IPR014777">
    <property type="entry name" value="4pyrrole_Mease_sub1"/>
</dbReference>
<reference evidence="13 14" key="1">
    <citation type="submission" date="2019-02" db="EMBL/GenBank/DDBJ databases">
        <title>Deep-cultivation of Planctomycetes and their phenomic and genomic characterization uncovers novel biology.</title>
        <authorList>
            <person name="Wiegand S."/>
            <person name="Jogler M."/>
            <person name="Boedeker C."/>
            <person name="Pinto D."/>
            <person name="Vollmers J."/>
            <person name="Rivas-Marin E."/>
            <person name="Kohn T."/>
            <person name="Peeters S.H."/>
            <person name="Heuer A."/>
            <person name="Rast P."/>
            <person name="Oberbeckmann S."/>
            <person name="Bunk B."/>
            <person name="Jeske O."/>
            <person name="Meyerdierks A."/>
            <person name="Storesund J.E."/>
            <person name="Kallscheuer N."/>
            <person name="Luecker S."/>
            <person name="Lage O.M."/>
            <person name="Pohl T."/>
            <person name="Merkel B.J."/>
            <person name="Hornburger P."/>
            <person name="Mueller R.-W."/>
            <person name="Bruemmer F."/>
            <person name="Labrenz M."/>
            <person name="Spormann A.M."/>
            <person name="Op Den Camp H."/>
            <person name="Overmann J."/>
            <person name="Amann R."/>
            <person name="Jetten M.S.M."/>
            <person name="Mascher T."/>
            <person name="Medema M.H."/>
            <person name="Devos D.P."/>
            <person name="Kaster A.-K."/>
            <person name="Ovreas L."/>
            <person name="Rohde M."/>
            <person name="Galperin M.Y."/>
            <person name="Jogler C."/>
        </authorList>
    </citation>
    <scope>NUCLEOTIDE SEQUENCE [LARGE SCALE GENOMIC DNA]</scope>
    <source>
        <strain evidence="13 14">Pla123a</strain>
    </source>
</reference>
<dbReference type="InterPro" id="IPR036108">
    <property type="entry name" value="4pyrrol_syn_uPrphyn_synt_sf"/>
</dbReference>
<dbReference type="GO" id="GO:0009236">
    <property type="term" value="P:cobalamin biosynthetic process"/>
    <property type="evidence" value="ECO:0007669"/>
    <property type="project" value="UniProtKB-KW"/>
</dbReference>
<dbReference type="Proteomes" id="UP000318478">
    <property type="component" value="Unassembled WGS sequence"/>
</dbReference>
<proteinExistence type="inferred from homology"/>
<keyword evidence="14" id="KW-1185">Reference proteome</keyword>
<dbReference type="AlphaFoldDB" id="A0A5C5YMK4"/>
<dbReference type="GO" id="GO:0019354">
    <property type="term" value="P:siroheme biosynthetic process"/>
    <property type="evidence" value="ECO:0007669"/>
    <property type="project" value="InterPro"/>
</dbReference>
<dbReference type="Gene3D" id="3.40.1010.10">
    <property type="entry name" value="Cobalt-precorrin-4 Transmethylase, Domain 1"/>
    <property type="match status" value="1"/>
</dbReference>
<name>A0A5C5YMK4_9BACT</name>
<evidence type="ECO:0000256" key="6">
    <source>
        <dbReference type="ARBA" id="ARBA00022691"/>
    </source>
</evidence>
<keyword evidence="6" id="KW-0949">S-adenosyl-L-methionine</keyword>
<dbReference type="Pfam" id="PF02602">
    <property type="entry name" value="HEM4"/>
    <property type="match status" value="1"/>
</dbReference>